<keyword evidence="1" id="KW-0812">Transmembrane</keyword>
<sequence>MLRLDEIIVCVSSVSMRSTSHSRNNLHFYSALADVNWLGGIRNRFSMGAIQMLYCSNNRLIFALFAQEVCFIIIVFHIVMSQSNILLESNQIFHNVKTSRLGV</sequence>
<keyword evidence="1" id="KW-1133">Transmembrane helix</keyword>
<dbReference type="EMBL" id="HBUF01617580">
    <property type="protein sequence ID" value="CAG6780249.1"/>
    <property type="molecule type" value="Transcribed_RNA"/>
</dbReference>
<reference evidence="2" key="1">
    <citation type="submission" date="2021-05" db="EMBL/GenBank/DDBJ databases">
        <authorList>
            <person name="Alioto T."/>
            <person name="Alioto T."/>
            <person name="Gomez Garrido J."/>
        </authorList>
    </citation>
    <scope>NUCLEOTIDE SEQUENCE</scope>
</reference>
<evidence type="ECO:0000313" key="2">
    <source>
        <dbReference type="EMBL" id="CAG6780249.1"/>
    </source>
</evidence>
<keyword evidence="1" id="KW-0472">Membrane</keyword>
<accession>A0A8D9BBS8</accession>
<protein>
    <submittedName>
        <fullName evidence="2">Uncharacterized protein</fullName>
    </submittedName>
</protein>
<name>A0A8D9BBS8_9HEMI</name>
<evidence type="ECO:0000256" key="1">
    <source>
        <dbReference type="SAM" id="Phobius"/>
    </source>
</evidence>
<dbReference type="AlphaFoldDB" id="A0A8D9BBS8"/>
<feature type="transmembrane region" description="Helical" evidence="1">
    <location>
        <begin position="60"/>
        <end position="80"/>
    </location>
</feature>
<organism evidence="2">
    <name type="scientific">Cacopsylla melanoneura</name>
    <dbReference type="NCBI Taxonomy" id="428564"/>
    <lineage>
        <taxon>Eukaryota</taxon>
        <taxon>Metazoa</taxon>
        <taxon>Ecdysozoa</taxon>
        <taxon>Arthropoda</taxon>
        <taxon>Hexapoda</taxon>
        <taxon>Insecta</taxon>
        <taxon>Pterygota</taxon>
        <taxon>Neoptera</taxon>
        <taxon>Paraneoptera</taxon>
        <taxon>Hemiptera</taxon>
        <taxon>Sternorrhyncha</taxon>
        <taxon>Psylloidea</taxon>
        <taxon>Psyllidae</taxon>
        <taxon>Psyllinae</taxon>
        <taxon>Cacopsylla</taxon>
    </lineage>
</organism>
<proteinExistence type="predicted"/>